<dbReference type="PROSITE" id="PS51186">
    <property type="entry name" value="GNAT"/>
    <property type="match status" value="1"/>
</dbReference>
<evidence type="ECO:0000313" key="5">
    <source>
        <dbReference type="Proteomes" id="UP000612282"/>
    </source>
</evidence>
<keyword evidence="2" id="KW-0012">Acyltransferase</keyword>
<evidence type="ECO:0000259" key="3">
    <source>
        <dbReference type="PROSITE" id="PS51186"/>
    </source>
</evidence>
<comment type="caution">
    <text evidence="4">The sequence shown here is derived from an EMBL/GenBank/DDBJ whole genome shotgun (WGS) entry which is preliminary data.</text>
</comment>
<dbReference type="EMBL" id="BOMG01000073">
    <property type="protein sequence ID" value="GID57419.1"/>
    <property type="molecule type" value="Genomic_DNA"/>
</dbReference>
<gene>
    <name evidence="4" type="ORF">Aco03nite_058230</name>
</gene>
<dbReference type="CDD" id="cd04301">
    <property type="entry name" value="NAT_SF"/>
    <property type="match status" value="1"/>
</dbReference>
<dbReference type="Pfam" id="PF00583">
    <property type="entry name" value="Acetyltransf_1"/>
    <property type="match status" value="1"/>
</dbReference>
<keyword evidence="5" id="KW-1185">Reference proteome</keyword>
<evidence type="ECO:0000256" key="1">
    <source>
        <dbReference type="ARBA" id="ARBA00022679"/>
    </source>
</evidence>
<reference evidence="4 5" key="1">
    <citation type="submission" date="2021-01" db="EMBL/GenBank/DDBJ databases">
        <title>Whole genome shotgun sequence of Actinoplanes couchii NBRC 106145.</title>
        <authorList>
            <person name="Komaki H."/>
            <person name="Tamura T."/>
        </authorList>
    </citation>
    <scope>NUCLEOTIDE SEQUENCE [LARGE SCALE GENOMIC DNA]</scope>
    <source>
        <strain evidence="4 5">NBRC 106145</strain>
    </source>
</reference>
<dbReference type="InterPro" id="IPR000182">
    <property type="entry name" value="GNAT_dom"/>
</dbReference>
<dbReference type="RefSeq" id="WP_239145521.1">
    <property type="nucleotide sequence ID" value="NZ_BAAAQE010000034.1"/>
</dbReference>
<dbReference type="PANTHER" id="PTHR43420">
    <property type="entry name" value="ACETYLTRANSFERASE"/>
    <property type="match status" value="1"/>
</dbReference>
<accession>A0ABQ3XFZ5</accession>
<organism evidence="4 5">
    <name type="scientific">Actinoplanes couchii</name>
    <dbReference type="NCBI Taxonomy" id="403638"/>
    <lineage>
        <taxon>Bacteria</taxon>
        <taxon>Bacillati</taxon>
        <taxon>Actinomycetota</taxon>
        <taxon>Actinomycetes</taxon>
        <taxon>Micromonosporales</taxon>
        <taxon>Micromonosporaceae</taxon>
        <taxon>Actinoplanes</taxon>
    </lineage>
</organism>
<evidence type="ECO:0000256" key="2">
    <source>
        <dbReference type="ARBA" id="ARBA00023315"/>
    </source>
</evidence>
<evidence type="ECO:0000313" key="4">
    <source>
        <dbReference type="EMBL" id="GID57419.1"/>
    </source>
</evidence>
<feature type="domain" description="N-acetyltransferase" evidence="3">
    <location>
        <begin position="1"/>
        <end position="152"/>
    </location>
</feature>
<dbReference type="Proteomes" id="UP000612282">
    <property type="component" value="Unassembled WGS sequence"/>
</dbReference>
<protein>
    <recommendedName>
        <fullName evidence="3">N-acetyltransferase domain-containing protein</fullName>
    </recommendedName>
</protein>
<name>A0ABQ3XFZ5_9ACTN</name>
<dbReference type="Gene3D" id="3.40.630.30">
    <property type="match status" value="1"/>
</dbReference>
<dbReference type="SUPFAM" id="SSF55729">
    <property type="entry name" value="Acyl-CoA N-acyltransferases (Nat)"/>
    <property type="match status" value="1"/>
</dbReference>
<keyword evidence="1" id="KW-0808">Transferase</keyword>
<dbReference type="PANTHER" id="PTHR43420:SF47">
    <property type="entry name" value="N-ACETYLTRANSFERASE DOMAIN-CONTAINING PROTEIN"/>
    <property type="match status" value="1"/>
</dbReference>
<dbReference type="InterPro" id="IPR050680">
    <property type="entry name" value="YpeA/RimI_acetyltransf"/>
</dbReference>
<dbReference type="InterPro" id="IPR016181">
    <property type="entry name" value="Acyl_CoA_acyltransferase"/>
</dbReference>
<sequence>MSGGEFEVWRGDIARRVAEAHVTAGNGSFAEGYAAGLARNAAALPQGAGTPGMLLLMGTAGDEPIGRLWVGLAHPRGVPNCAFLYDIEVFAAFRGRGLGRALLAAAETVAAGRGAEAIELNVFGANTTAIALYDSSGYRVTTQQMRKRLVTP</sequence>
<proteinExistence type="predicted"/>